<evidence type="ECO:0000313" key="9">
    <source>
        <dbReference type="EMBL" id="SDL54332.1"/>
    </source>
</evidence>
<feature type="transmembrane region" description="Helical" evidence="7">
    <location>
        <begin position="109"/>
        <end position="130"/>
    </location>
</feature>
<dbReference type="GO" id="GO:0005886">
    <property type="term" value="C:plasma membrane"/>
    <property type="evidence" value="ECO:0007669"/>
    <property type="project" value="UniProtKB-SubCell"/>
</dbReference>
<comment type="similarity">
    <text evidence="7">Belongs to the binding-protein-dependent transport system permease family.</text>
</comment>
<organism evidence="9 10">
    <name type="scientific">Tessaracoccus oleiagri</name>
    <dbReference type="NCBI Taxonomy" id="686624"/>
    <lineage>
        <taxon>Bacteria</taxon>
        <taxon>Bacillati</taxon>
        <taxon>Actinomycetota</taxon>
        <taxon>Actinomycetes</taxon>
        <taxon>Propionibacteriales</taxon>
        <taxon>Propionibacteriaceae</taxon>
        <taxon>Tessaracoccus</taxon>
    </lineage>
</organism>
<evidence type="ECO:0000259" key="8">
    <source>
        <dbReference type="PROSITE" id="PS50928"/>
    </source>
</evidence>
<feature type="transmembrane region" description="Helical" evidence="7">
    <location>
        <begin position="21"/>
        <end position="39"/>
    </location>
</feature>
<dbReference type="SUPFAM" id="SSF161098">
    <property type="entry name" value="MetI-like"/>
    <property type="match status" value="1"/>
</dbReference>
<reference evidence="9 10" key="1">
    <citation type="submission" date="2016-10" db="EMBL/GenBank/DDBJ databases">
        <authorList>
            <person name="de Groot N.N."/>
        </authorList>
    </citation>
    <scope>NUCLEOTIDE SEQUENCE [LARGE SCALE GENOMIC DNA]</scope>
    <source>
        <strain evidence="9 10">CGMCC 1.9159</strain>
    </source>
</reference>
<dbReference type="Gene3D" id="1.10.3720.10">
    <property type="entry name" value="MetI-like"/>
    <property type="match status" value="1"/>
</dbReference>
<dbReference type="CDD" id="cd06261">
    <property type="entry name" value="TM_PBP2"/>
    <property type="match status" value="1"/>
</dbReference>
<keyword evidence="5 7" id="KW-1133">Transmembrane helix</keyword>
<feature type="transmembrane region" description="Helical" evidence="7">
    <location>
        <begin position="78"/>
        <end position="97"/>
    </location>
</feature>
<keyword evidence="2 7" id="KW-0813">Transport</keyword>
<keyword evidence="6 7" id="KW-0472">Membrane</keyword>
<gene>
    <name evidence="9" type="ORF">SAMN04488242_1876</name>
</gene>
<feature type="transmembrane region" description="Helical" evidence="7">
    <location>
        <begin position="136"/>
        <end position="156"/>
    </location>
</feature>
<evidence type="ECO:0000256" key="4">
    <source>
        <dbReference type="ARBA" id="ARBA00022692"/>
    </source>
</evidence>
<accession>A0A1G9KX97</accession>
<name>A0A1G9KX97_9ACTN</name>
<dbReference type="InterPro" id="IPR000515">
    <property type="entry name" value="MetI-like"/>
</dbReference>
<dbReference type="EMBL" id="FNGP01000003">
    <property type="protein sequence ID" value="SDL54332.1"/>
    <property type="molecule type" value="Genomic_DNA"/>
</dbReference>
<sequence length="267" mass="28515">MAARLWVAYPARTYPRTRTERLVVPAVAFVVVVLAWYALSRVLPPLLLPSPFDVAVRVVRQASSGLAWQYLWPTLGPAVLGVLLAIVAALSLGLASSHSRVLAAVFEPFVALSQTVPLVALAPLLVLWLGYGAVPIAVLCAIVAFFPMVTTTIIGFRRLDMRALEAGMLDGAGPWQRLWHIELPMAAPSILAGMRAGAALAMTGAVVGEFVMGGRGLGTLLTLSRQASDTTGMFTVIFWISAASMVLYMLFAVLEQAASNRLQGETQ</sequence>
<dbReference type="OrthoDB" id="9801163at2"/>
<dbReference type="InterPro" id="IPR035906">
    <property type="entry name" value="MetI-like_sf"/>
</dbReference>
<evidence type="ECO:0000256" key="7">
    <source>
        <dbReference type="RuleBase" id="RU363032"/>
    </source>
</evidence>
<comment type="subcellular location">
    <subcellularLocation>
        <location evidence="1 7">Cell membrane</location>
        <topology evidence="1 7">Multi-pass membrane protein</topology>
    </subcellularLocation>
</comment>
<dbReference type="PANTHER" id="PTHR30151">
    <property type="entry name" value="ALKANE SULFONATE ABC TRANSPORTER-RELATED, MEMBRANE SUBUNIT"/>
    <property type="match status" value="1"/>
</dbReference>
<dbReference type="GO" id="GO:0055085">
    <property type="term" value="P:transmembrane transport"/>
    <property type="evidence" value="ECO:0007669"/>
    <property type="project" value="InterPro"/>
</dbReference>
<dbReference type="AlphaFoldDB" id="A0A1G9KX97"/>
<feature type="transmembrane region" description="Helical" evidence="7">
    <location>
        <begin position="232"/>
        <end position="254"/>
    </location>
</feature>
<evidence type="ECO:0000256" key="6">
    <source>
        <dbReference type="ARBA" id="ARBA00023136"/>
    </source>
</evidence>
<feature type="transmembrane region" description="Helical" evidence="7">
    <location>
        <begin position="190"/>
        <end position="212"/>
    </location>
</feature>
<dbReference type="Proteomes" id="UP000199475">
    <property type="component" value="Unassembled WGS sequence"/>
</dbReference>
<dbReference type="RefSeq" id="WP_093251339.1">
    <property type="nucleotide sequence ID" value="NZ_FNGP01000003.1"/>
</dbReference>
<feature type="domain" description="ABC transmembrane type-1" evidence="8">
    <location>
        <begin position="71"/>
        <end position="255"/>
    </location>
</feature>
<dbReference type="PANTHER" id="PTHR30151:SF20">
    <property type="entry name" value="ABC TRANSPORTER PERMEASE PROTEIN HI_0355-RELATED"/>
    <property type="match status" value="1"/>
</dbReference>
<evidence type="ECO:0000313" key="10">
    <source>
        <dbReference type="Proteomes" id="UP000199475"/>
    </source>
</evidence>
<proteinExistence type="inferred from homology"/>
<dbReference type="Pfam" id="PF00528">
    <property type="entry name" value="BPD_transp_1"/>
    <property type="match status" value="1"/>
</dbReference>
<evidence type="ECO:0000256" key="1">
    <source>
        <dbReference type="ARBA" id="ARBA00004651"/>
    </source>
</evidence>
<keyword evidence="3" id="KW-1003">Cell membrane</keyword>
<keyword evidence="4 7" id="KW-0812">Transmembrane</keyword>
<evidence type="ECO:0000256" key="2">
    <source>
        <dbReference type="ARBA" id="ARBA00022448"/>
    </source>
</evidence>
<dbReference type="STRING" id="686624.SAMN04488242_1876"/>
<evidence type="ECO:0000256" key="3">
    <source>
        <dbReference type="ARBA" id="ARBA00022475"/>
    </source>
</evidence>
<protein>
    <submittedName>
        <fullName evidence="9">NitT/TauT family transport system permease protein</fullName>
    </submittedName>
</protein>
<dbReference type="PROSITE" id="PS50928">
    <property type="entry name" value="ABC_TM1"/>
    <property type="match status" value="1"/>
</dbReference>
<keyword evidence="10" id="KW-1185">Reference proteome</keyword>
<evidence type="ECO:0000256" key="5">
    <source>
        <dbReference type="ARBA" id="ARBA00022989"/>
    </source>
</evidence>